<organism evidence="1">
    <name type="scientific">viral metagenome</name>
    <dbReference type="NCBI Taxonomy" id="1070528"/>
    <lineage>
        <taxon>unclassified sequences</taxon>
        <taxon>metagenomes</taxon>
        <taxon>organismal metagenomes</taxon>
    </lineage>
</organism>
<accession>A0A6C0DDN3</accession>
<name>A0A6C0DDN3_9ZZZZ</name>
<reference evidence="1" key="1">
    <citation type="journal article" date="2020" name="Nature">
        <title>Giant virus diversity and host interactions through global metagenomics.</title>
        <authorList>
            <person name="Schulz F."/>
            <person name="Roux S."/>
            <person name="Paez-Espino D."/>
            <person name="Jungbluth S."/>
            <person name="Walsh D.A."/>
            <person name="Denef V.J."/>
            <person name="McMahon K.D."/>
            <person name="Konstantinidis K.T."/>
            <person name="Eloe-Fadrosh E.A."/>
            <person name="Kyrpides N.C."/>
            <person name="Woyke T."/>
        </authorList>
    </citation>
    <scope>NUCLEOTIDE SEQUENCE</scope>
    <source>
        <strain evidence="1">GVMAG-M-3300023174-141</strain>
    </source>
</reference>
<dbReference type="AlphaFoldDB" id="A0A6C0DDN3"/>
<proteinExistence type="predicted"/>
<protein>
    <submittedName>
        <fullName evidence="1">Uncharacterized protein</fullName>
    </submittedName>
</protein>
<evidence type="ECO:0000313" key="1">
    <source>
        <dbReference type="EMBL" id="QHT14627.1"/>
    </source>
</evidence>
<dbReference type="EMBL" id="MN739587">
    <property type="protein sequence ID" value="QHT14627.1"/>
    <property type="molecule type" value="Genomic_DNA"/>
</dbReference>
<sequence>MAENKPKYVRKKCEHGKYSFQCKDCNGSCICTHGKLRSICKECGGSSICLHQKIKNNCVECHGASICDHNKRRSRCVECKGGSICSHEKLKSRCSKCNGNDMCEHQRRREICVDCIGSQTCPHQLRKSRCSECGGTEICIHGNNKYNCIDCHGKNVCEHNKLQYQCVECKGRLICIHDTRKAVCIICTPSSGCQHCHMISVVGSKWNPYCFRCYCVLNPDAVIPRKYKLKEHHVVDFLKSQFQETLTMRFDKMVEGGCSRKRPDVFIDFGSHCLIIEVDEHQHVSYSCEEKRMIDLYEDVGFRKIVFLRFNPDRYKDGKTVHLSPFRYTRAGILHLEETEFRRRMDHVAKRIREHRSEPTEQITVEYLFYG</sequence>